<evidence type="ECO:0000313" key="4">
    <source>
        <dbReference type="EMBL" id="KAE9986834.1"/>
    </source>
</evidence>
<keyword evidence="2" id="KW-0472">Membrane</keyword>
<protein>
    <recommendedName>
        <fullName evidence="3">DUF7703 domain-containing protein</fullName>
    </recommendedName>
</protein>
<evidence type="ECO:0000259" key="3">
    <source>
        <dbReference type="Pfam" id="PF24802"/>
    </source>
</evidence>
<evidence type="ECO:0000256" key="1">
    <source>
        <dbReference type="SAM" id="MobiDB-lite"/>
    </source>
</evidence>
<feature type="transmembrane region" description="Helical" evidence="2">
    <location>
        <begin position="144"/>
        <end position="165"/>
    </location>
</feature>
<feature type="transmembrane region" description="Helical" evidence="2">
    <location>
        <begin position="46"/>
        <end position="66"/>
    </location>
</feature>
<evidence type="ECO:0000313" key="5">
    <source>
        <dbReference type="Proteomes" id="UP000447873"/>
    </source>
</evidence>
<feature type="transmembrane region" description="Helical" evidence="2">
    <location>
        <begin position="78"/>
        <end position="102"/>
    </location>
</feature>
<dbReference type="AlphaFoldDB" id="A0A8H3VD57"/>
<feature type="transmembrane region" description="Helical" evidence="2">
    <location>
        <begin position="114"/>
        <end position="132"/>
    </location>
</feature>
<organism evidence="4 5">
    <name type="scientific">Venturia inaequalis</name>
    <name type="common">Apple scab fungus</name>
    <dbReference type="NCBI Taxonomy" id="5025"/>
    <lineage>
        <taxon>Eukaryota</taxon>
        <taxon>Fungi</taxon>
        <taxon>Dikarya</taxon>
        <taxon>Ascomycota</taxon>
        <taxon>Pezizomycotina</taxon>
        <taxon>Dothideomycetes</taxon>
        <taxon>Pleosporomycetidae</taxon>
        <taxon>Venturiales</taxon>
        <taxon>Venturiaceae</taxon>
        <taxon>Venturia</taxon>
    </lineage>
</organism>
<dbReference type="Proteomes" id="UP000447873">
    <property type="component" value="Unassembled WGS sequence"/>
</dbReference>
<name>A0A8H3VD57_VENIN</name>
<feature type="transmembrane region" description="Helical" evidence="2">
    <location>
        <begin position="185"/>
        <end position="204"/>
    </location>
</feature>
<feature type="transmembrane region" description="Helical" evidence="2">
    <location>
        <begin position="220"/>
        <end position="242"/>
    </location>
</feature>
<feature type="domain" description="DUF7703" evidence="3">
    <location>
        <begin position="49"/>
        <end position="275"/>
    </location>
</feature>
<reference evidence="4 5" key="1">
    <citation type="submission" date="2018-12" db="EMBL/GenBank/DDBJ databases">
        <title>Venturia inaequalis Genome Resource.</title>
        <authorList>
            <person name="Lichtner F.J."/>
        </authorList>
    </citation>
    <scope>NUCLEOTIDE SEQUENCE [LARGE SCALE GENOMIC DNA]</scope>
    <source>
        <strain evidence="4 5">120213</strain>
    </source>
</reference>
<accession>A0A8H3VD57</accession>
<dbReference type="PANTHER" id="PTHR37013">
    <property type="entry name" value="INTEGRAL MEMBRANE PROTEIN (AFU_ORTHOLOGUE AFUA_1G05950)-RELATED"/>
    <property type="match status" value="1"/>
</dbReference>
<feature type="compositionally biased region" description="Basic and acidic residues" evidence="1">
    <location>
        <begin position="317"/>
        <end position="342"/>
    </location>
</feature>
<gene>
    <name evidence="4" type="ORF">EG328_004553</name>
</gene>
<dbReference type="InterPro" id="IPR056120">
    <property type="entry name" value="DUF7703"/>
</dbReference>
<evidence type="ECO:0000256" key="2">
    <source>
        <dbReference type="SAM" id="Phobius"/>
    </source>
</evidence>
<keyword evidence="2" id="KW-0812">Transmembrane</keyword>
<keyword evidence="2" id="KW-1133">Transmembrane helix</keyword>
<feature type="region of interest" description="Disordered" evidence="1">
    <location>
        <begin position="317"/>
        <end position="376"/>
    </location>
</feature>
<sequence>MNTSITTPSEPCPYVSLQDYSWAIRPIFLKPRGQCHGLSLDWNFTVISLFVAFHAIGVWMALAITIEAMVTFKRWSTVYFWSIITTACAIVLYTLTVDIMFLTNSGNMDVLGDIIYPIAVVFTYEGFLMVLYSRLHLIIDSPKILRALLFVILGVGIPLQIVIALAGDRILSTNVWVVTFRLEMIFPFSEILLSSLYVFLFIRFMRQSAGAADPHMRRTFYFLVVAEAFVVIMDLVGITLWYMDLYLLRLAVLPLTTALKLKVEFLILNRLTSIGKKKNELRSITVSAHDEEMENSELQMASPCTFQSEAQTLKVEEKGLGTEVDMREDRRKGKKTPTDSIREVGTSAASGDGAESESLDEMERRYLGKFDGSNMV</sequence>
<dbReference type="EMBL" id="WNWS01000025">
    <property type="protein sequence ID" value="KAE9986834.1"/>
    <property type="molecule type" value="Genomic_DNA"/>
</dbReference>
<comment type="caution">
    <text evidence="4">The sequence shown here is derived from an EMBL/GenBank/DDBJ whole genome shotgun (WGS) entry which is preliminary data.</text>
</comment>
<proteinExistence type="predicted"/>
<dbReference type="Pfam" id="PF24802">
    <property type="entry name" value="DUF7703"/>
    <property type="match status" value="1"/>
</dbReference>